<gene>
    <name evidence="2" type="primary">LOC107223525</name>
</gene>
<dbReference type="OrthoDB" id="514167at2759"/>
<dbReference type="RefSeq" id="XP_015518705.1">
    <property type="nucleotide sequence ID" value="XM_015663219.2"/>
</dbReference>
<keyword evidence="1" id="KW-1185">Reference proteome</keyword>
<dbReference type="InterPro" id="IPR019265">
    <property type="entry name" value="RTRAF"/>
</dbReference>
<protein>
    <submittedName>
        <fullName evidence="2">RNA transcription, translation and transport factor protein</fullName>
    </submittedName>
</protein>
<name>A0A6J0BW91_NEOLC</name>
<dbReference type="FunCoup" id="A0A6J0BW91">
    <property type="interactions" value="1047"/>
</dbReference>
<evidence type="ECO:0000313" key="1">
    <source>
        <dbReference type="Proteomes" id="UP000829291"/>
    </source>
</evidence>
<dbReference type="KEGG" id="nlo:107223525"/>
<dbReference type="Pfam" id="PF10036">
    <property type="entry name" value="RLL"/>
    <property type="match status" value="1"/>
</dbReference>
<dbReference type="PANTHER" id="PTHR15924">
    <property type="entry name" value="CLE"/>
    <property type="match status" value="1"/>
</dbReference>
<dbReference type="GeneID" id="107223525"/>
<reference evidence="2" key="1">
    <citation type="submission" date="2025-08" db="UniProtKB">
        <authorList>
            <consortium name="RefSeq"/>
        </authorList>
    </citation>
    <scope>IDENTIFICATION</scope>
    <source>
        <tissue evidence="2">Thorax and Abdomen</tissue>
    </source>
</reference>
<dbReference type="InParanoid" id="A0A6J0BW91"/>
<organism evidence="2">
    <name type="scientific">Neodiprion lecontei</name>
    <name type="common">Redheaded pine sawfly</name>
    <dbReference type="NCBI Taxonomy" id="441921"/>
    <lineage>
        <taxon>Eukaryota</taxon>
        <taxon>Metazoa</taxon>
        <taxon>Ecdysozoa</taxon>
        <taxon>Arthropoda</taxon>
        <taxon>Hexapoda</taxon>
        <taxon>Insecta</taxon>
        <taxon>Pterygota</taxon>
        <taxon>Neoptera</taxon>
        <taxon>Endopterygota</taxon>
        <taxon>Hymenoptera</taxon>
        <taxon>Tenthredinoidea</taxon>
        <taxon>Diprionidae</taxon>
        <taxon>Diprioninae</taxon>
        <taxon>Neodiprion</taxon>
    </lineage>
</organism>
<dbReference type="AlphaFoldDB" id="A0A6J0BW91"/>
<proteinExistence type="predicted"/>
<dbReference type="Proteomes" id="UP000829291">
    <property type="component" value="Chromosome 7"/>
</dbReference>
<sequence length="248" mass="28760">MFKRKLKALDYIDRDKINANDPQHFRKLVVWLEDQKIRHYKIEDRKDIRDINSTSWPETFKRYCEDVACPITTQPVDQLEWLIGFAIKLEFEDNYKKYQPITGKSLKDMNKPVAPNIKSSNPLDNLDFHSAEFKNGIEELRKLLCIPRHSDHLVTLQACSKIVCMRLNAETLLNPKSIVLKGKEFPILEAELGFNMGDPVLNNAAKILRLLYIQDLRDLQTRINETIVSVQNITANPRTDTKLGKVGR</sequence>
<accession>A0A6J0BW91</accession>
<evidence type="ECO:0000313" key="2">
    <source>
        <dbReference type="RefSeq" id="XP_015518705.1"/>
    </source>
</evidence>